<feature type="domain" description="DAGKc" evidence="3">
    <location>
        <begin position="1"/>
        <end position="132"/>
    </location>
</feature>
<dbReference type="EMBL" id="CP037939">
    <property type="protein sequence ID" value="QBR48051.1"/>
    <property type="molecule type" value="Genomic_DNA"/>
</dbReference>
<name>A0ABX5SPI6_9LACO</name>
<evidence type="ECO:0000256" key="1">
    <source>
        <dbReference type="ARBA" id="ARBA00022741"/>
    </source>
</evidence>
<dbReference type="Gene3D" id="3.40.50.10330">
    <property type="entry name" value="Probable inorganic polyphosphate/atp-NAD kinase, domain 1"/>
    <property type="match status" value="1"/>
</dbReference>
<accession>A0ABX5SPI6</accession>
<reference evidence="4 5" key="1">
    <citation type="submission" date="2019-03" db="EMBL/GenBank/DDBJ databases">
        <title>Complete Genome Sequence of Leuconostoc kimchii strain NKJ218 Isolated from Homemade Kimchi.</title>
        <authorList>
            <person name="Jung J.Y."/>
            <person name="Jin H.M."/>
            <person name="Jung J.-W."/>
            <person name="Lee S.-Y."/>
            <person name="Ryu B.-G."/>
            <person name="Han S.-S."/>
            <person name="Kang H.K."/>
            <person name="Choi H.W."/>
            <person name="Chung E.J."/>
            <person name="Choi K.-M."/>
        </authorList>
    </citation>
    <scope>NUCLEOTIDE SEQUENCE [LARGE SCALE GENOMIC DNA]</scope>
    <source>
        <strain evidence="4 5">NKJ218</strain>
    </source>
</reference>
<dbReference type="SUPFAM" id="SSF111331">
    <property type="entry name" value="NAD kinase/diacylglycerol kinase-like"/>
    <property type="match status" value="1"/>
</dbReference>
<dbReference type="Gene3D" id="2.60.200.40">
    <property type="match status" value="1"/>
</dbReference>
<protein>
    <submittedName>
        <fullName evidence="4">Transcriptional regulator</fullName>
    </submittedName>
</protein>
<evidence type="ECO:0000259" key="3">
    <source>
        <dbReference type="PROSITE" id="PS50146"/>
    </source>
</evidence>
<evidence type="ECO:0000313" key="5">
    <source>
        <dbReference type="Proteomes" id="UP000295756"/>
    </source>
</evidence>
<evidence type="ECO:0000313" key="4">
    <source>
        <dbReference type="EMBL" id="QBR48051.1"/>
    </source>
</evidence>
<keyword evidence="1" id="KW-0547">Nucleotide-binding</keyword>
<proteinExistence type="predicted"/>
<organism evidence="4 5">
    <name type="scientific">Leuconostoc kimchii</name>
    <dbReference type="NCBI Taxonomy" id="136609"/>
    <lineage>
        <taxon>Bacteria</taxon>
        <taxon>Bacillati</taxon>
        <taxon>Bacillota</taxon>
        <taxon>Bacilli</taxon>
        <taxon>Lactobacillales</taxon>
        <taxon>Lactobacillaceae</taxon>
        <taxon>Leuconostoc</taxon>
    </lineage>
</organism>
<gene>
    <name evidence="4" type="ORF">EW139_07895</name>
</gene>
<dbReference type="InterPro" id="IPR001206">
    <property type="entry name" value="Diacylglycerol_kinase_cat_dom"/>
</dbReference>
<dbReference type="Proteomes" id="UP000295756">
    <property type="component" value="Chromosome"/>
</dbReference>
<evidence type="ECO:0000256" key="2">
    <source>
        <dbReference type="ARBA" id="ARBA00022840"/>
    </source>
</evidence>
<keyword evidence="2" id="KW-0067">ATP-binding</keyword>
<dbReference type="Pfam" id="PF00781">
    <property type="entry name" value="DAGK_cat"/>
    <property type="match status" value="1"/>
</dbReference>
<dbReference type="InterPro" id="IPR017438">
    <property type="entry name" value="ATP-NAD_kinase_N"/>
</dbReference>
<keyword evidence="5" id="KW-1185">Reference proteome</keyword>
<sequence>MPKFYVINNPHISTENDLNTIQALKAIPNIVAWHDTEYTGHATYLAKMIARKTTDPTAVILAVGDSCTLNDVLNGLLSVKRDIKLPLTYIPTGLDHTFLRTIHVNHVSEAILRLQKTNESQLLNVGKICGDAPHQTTQYFVNRIDIGYAVANAEKETPRTSLPHTLFKMVTPLLSKQAVPITKQPFHMTILNGKHYHQIANTALMTIQNNPCFDHNLTQVDCHKTPLNLIISEKMSAIRLLTILSPFKLSNKKYQLNPIHHIALADNANIHIPDIQTGYMDGKSLGNGTFAFTVHHETYPFWL</sequence>
<dbReference type="InterPro" id="IPR016064">
    <property type="entry name" value="NAD/diacylglycerol_kinase_sf"/>
</dbReference>
<dbReference type="PROSITE" id="PS50146">
    <property type="entry name" value="DAGK"/>
    <property type="match status" value="1"/>
</dbReference>
<dbReference type="RefSeq" id="WP_013103664.1">
    <property type="nucleotide sequence ID" value="NZ_CP037939.1"/>
</dbReference>